<feature type="compositionally biased region" description="Polar residues" evidence="1">
    <location>
        <begin position="577"/>
        <end position="592"/>
    </location>
</feature>
<dbReference type="AlphaFoldDB" id="A0ABD1S6F2"/>
<sequence>MAGPVPKSAEEFQFMAAVSVGTFTVQDNDSSSLSLSCLKNNNFPSSSMPNVKQVEALFEAYSPFIYFHPKEIYLPSSVNWYFNNGALLYTKGEESNPVPIEPNGSNLPQGSSNDETYWLDLPVDENAKEKVKKGDLESAEVYLHVKPMFGSTFTDIAIWIFYPFNGHTTAKLGLVDISLGHIGEHVGDWEHLTLRISNFDGVLYKVYFGEHSAGTWIDTSMVEFHSGNKIVAYSSLNGHPFYSTEIKAHNKAARTTTKSNSAAVDSGGPATIWIEHKFFFLKLIWIELNIINWNSSADLGTGPAMQFWKLHGKSPNFKRKTTILLQSNKRQLENMHARHNNIPGNGYRSNAMGTGVLADASRISPEGSMRSRRMYNFEYRKYNRANYGRGGHSKQFQPPLPPPRETGIFMEAGRLAAEYLVSKGVLPPTALSGNWKNSGSKDQMSDFQGLKPDDTEYMHIPMEGRMGTGAVDVVRGRRKYSDEYNFMGLRNSTRGRTRAGSSKNDGSEWSRDFGRNGSWSDSSRGSVSVEADIVVSGGHQGEPLLGKDGDSGVQSLFIGEGTQESIRVADIKSGTEKCNSVDNAGAKASSSSNEKDLPSDASVETIKESDDANRSSAEAEEDKERSNVHNLEQKYGENMEVTASSREYILASEDNLDLMKHSKIPNVVTETCSSLSITGSQVDPESITKDENINESKLSEASEVNVVDMQVDGFTGNASSHQTHKSKGLDYDGLKAPEVVEELNVASTTRPGQCSRSRSFPERSAFEEQSIDERLPGFRRSNSVFMERGEKRELDDDIDGRERTKRPRELPPLMKSQSDGCLPFSNSMENQHTSQNSKIPCIEHVTSSPDQKSLDIPKGHTKSREYSEEKQLFPGSFKTFDLNLIETSDMNGNHHVDPVLTVLSLAGTGKRASPIDVELSMSNNCNKLNKYGKQGVDGKDIEVIDLENDFAQEDKTDINQERAPAVLTDPDGFPNNVRNATEIPDIQGGYGLVVSDLLEDNSPNSSSIPTDLNSLHSDMRLPNGEGILGDDDSIYMSLGELPISFLGAWEQPTQDYGKPF</sequence>
<feature type="region of interest" description="Disordered" evidence="1">
    <location>
        <begin position="782"/>
        <end position="818"/>
    </location>
</feature>
<evidence type="ECO:0000256" key="1">
    <source>
        <dbReference type="SAM" id="MobiDB-lite"/>
    </source>
</evidence>
<feature type="compositionally biased region" description="Polar residues" evidence="1">
    <location>
        <begin position="746"/>
        <end position="758"/>
    </location>
</feature>
<name>A0ABD1S6F2_9LAMI</name>
<proteinExistence type="predicted"/>
<comment type="caution">
    <text evidence="2">The sequence shown here is derived from an EMBL/GenBank/DDBJ whole genome shotgun (WGS) entry which is preliminary data.</text>
</comment>
<dbReference type="InterPro" id="IPR040276">
    <property type="entry name" value="At4g26450-like"/>
</dbReference>
<dbReference type="EMBL" id="JBFOLJ010000011">
    <property type="protein sequence ID" value="KAL2495779.1"/>
    <property type="molecule type" value="Genomic_DNA"/>
</dbReference>
<feature type="compositionally biased region" description="Low complexity" evidence="1">
    <location>
        <begin position="515"/>
        <end position="526"/>
    </location>
</feature>
<dbReference type="Proteomes" id="UP001604277">
    <property type="component" value="Unassembled WGS sequence"/>
</dbReference>
<feature type="region of interest" description="Disordered" evidence="1">
    <location>
        <begin position="491"/>
        <end position="526"/>
    </location>
</feature>
<feature type="compositionally biased region" description="Basic and acidic residues" evidence="1">
    <location>
        <begin position="505"/>
        <end position="514"/>
    </location>
</feature>
<protein>
    <submittedName>
        <fullName evidence="2">Uncharacterized protein</fullName>
    </submittedName>
</protein>
<dbReference type="PANTHER" id="PTHR36056">
    <property type="entry name" value="PROTEIN, PUTATIVE-RELATED"/>
    <property type="match status" value="1"/>
</dbReference>
<feature type="compositionally biased region" description="Basic and acidic residues" evidence="1">
    <location>
        <begin position="759"/>
        <end position="769"/>
    </location>
</feature>
<feature type="compositionally biased region" description="Basic and acidic residues" evidence="1">
    <location>
        <begin position="622"/>
        <end position="635"/>
    </location>
</feature>
<evidence type="ECO:0000313" key="2">
    <source>
        <dbReference type="EMBL" id="KAL2495779.1"/>
    </source>
</evidence>
<keyword evidence="3" id="KW-1185">Reference proteome</keyword>
<dbReference type="PANTHER" id="PTHR36056:SF1">
    <property type="entry name" value="PROTEIN, PUTATIVE-RELATED"/>
    <property type="match status" value="1"/>
</dbReference>
<gene>
    <name evidence="2" type="ORF">Fot_39536</name>
</gene>
<accession>A0ABD1S6F2</accession>
<organism evidence="2 3">
    <name type="scientific">Forsythia ovata</name>
    <dbReference type="NCBI Taxonomy" id="205694"/>
    <lineage>
        <taxon>Eukaryota</taxon>
        <taxon>Viridiplantae</taxon>
        <taxon>Streptophyta</taxon>
        <taxon>Embryophyta</taxon>
        <taxon>Tracheophyta</taxon>
        <taxon>Spermatophyta</taxon>
        <taxon>Magnoliopsida</taxon>
        <taxon>eudicotyledons</taxon>
        <taxon>Gunneridae</taxon>
        <taxon>Pentapetalae</taxon>
        <taxon>asterids</taxon>
        <taxon>lamiids</taxon>
        <taxon>Lamiales</taxon>
        <taxon>Oleaceae</taxon>
        <taxon>Forsythieae</taxon>
        <taxon>Forsythia</taxon>
    </lineage>
</organism>
<dbReference type="Pfam" id="PF06101">
    <property type="entry name" value="Vps62"/>
    <property type="match status" value="1"/>
</dbReference>
<feature type="region of interest" description="Disordered" evidence="1">
    <location>
        <begin position="577"/>
        <end position="635"/>
    </location>
</feature>
<dbReference type="InterPro" id="IPR009291">
    <property type="entry name" value="Vps62"/>
</dbReference>
<reference evidence="3" key="1">
    <citation type="submission" date="2024-07" db="EMBL/GenBank/DDBJ databases">
        <title>Two chromosome-level genome assemblies of Korean endemic species Abeliophyllum distichum and Forsythia ovata (Oleaceae).</title>
        <authorList>
            <person name="Jang H."/>
        </authorList>
    </citation>
    <scope>NUCLEOTIDE SEQUENCE [LARGE SCALE GENOMIC DNA]</scope>
</reference>
<evidence type="ECO:0000313" key="3">
    <source>
        <dbReference type="Proteomes" id="UP001604277"/>
    </source>
</evidence>
<feature type="region of interest" description="Disordered" evidence="1">
    <location>
        <begin position="746"/>
        <end position="769"/>
    </location>
</feature>
<feature type="compositionally biased region" description="Polar residues" evidence="1">
    <location>
        <begin position="491"/>
        <end position="504"/>
    </location>
</feature>